<sequence length="57" mass="6300">MVVGEHVEAVELARHYDAVIYRVGAQSDRALNIPGEHLPGSISAVDFVGWYDAHPHF</sequence>
<gene>
    <name evidence="1" type="ORF">MNVI_39970</name>
</gene>
<dbReference type="InterPro" id="IPR036188">
    <property type="entry name" value="FAD/NAD-bd_sf"/>
</dbReference>
<dbReference type="EMBL" id="AP022583">
    <property type="protein sequence ID" value="BBY08679.1"/>
    <property type="molecule type" value="Genomic_DNA"/>
</dbReference>
<reference evidence="1 2" key="1">
    <citation type="journal article" date="2019" name="Emerg. Microbes Infect.">
        <title>Comprehensive subspecies identification of 175 nontuberculous mycobacteria species based on 7547 genomic profiles.</title>
        <authorList>
            <person name="Matsumoto Y."/>
            <person name="Kinjo T."/>
            <person name="Motooka D."/>
            <person name="Nabeya D."/>
            <person name="Jung N."/>
            <person name="Uechi K."/>
            <person name="Horii T."/>
            <person name="Iida T."/>
            <person name="Fujita J."/>
            <person name="Nakamura S."/>
        </authorList>
    </citation>
    <scope>NUCLEOTIDE SEQUENCE [LARGE SCALE GENOMIC DNA]</scope>
    <source>
        <strain evidence="1 2">JCM 16367</strain>
    </source>
</reference>
<accession>A0A7I7PJG2</accession>
<dbReference type="Gene3D" id="3.40.50.720">
    <property type="entry name" value="NAD(P)-binding Rossmann-like Domain"/>
    <property type="match status" value="1"/>
</dbReference>
<organism evidence="1 2">
    <name type="scientific">Mycobacterium noviomagense</name>
    <dbReference type="NCBI Taxonomy" id="459858"/>
    <lineage>
        <taxon>Bacteria</taxon>
        <taxon>Bacillati</taxon>
        <taxon>Actinomycetota</taxon>
        <taxon>Actinomycetes</taxon>
        <taxon>Mycobacteriales</taxon>
        <taxon>Mycobacteriaceae</taxon>
        <taxon>Mycobacterium</taxon>
    </lineage>
</organism>
<protein>
    <submittedName>
        <fullName evidence="1">Uncharacterized protein</fullName>
    </submittedName>
</protein>
<evidence type="ECO:0000313" key="2">
    <source>
        <dbReference type="Proteomes" id="UP000466894"/>
    </source>
</evidence>
<dbReference type="Gene3D" id="3.50.50.60">
    <property type="entry name" value="FAD/NAD(P)-binding domain"/>
    <property type="match status" value="1"/>
</dbReference>
<proteinExistence type="predicted"/>
<dbReference type="Proteomes" id="UP000466894">
    <property type="component" value="Chromosome"/>
</dbReference>
<evidence type="ECO:0000313" key="1">
    <source>
        <dbReference type="EMBL" id="BBY08679.1"/>
    </source>
</evidence>
<dbReference type="KEGG" id="mnv:MNVI_39970"/>
<dbReference type="SUPFAM" id="SSF51971">
    <property type="entry name" value="Nucleotide-binding domain"/>
    <property type="match status" value="1"/>
</dbReference>
<dbReference type="AlphaFoldDB" id="A0A7I7PJG2"/>
<name>A0A7I7PJG2_9MYCO</name>